<protein>
    <recommendedName>
        <fullName evidence="7">Major facilitator superfamily (MFS) profile domain-containing protein</fullName>
    </recommendedName>
</protein>
<feature type="transmembrane region" description="Helical" evidence="4">
    <location>
        <begin position="191"/>
        <end position="212"/>
    </location>
</feature>
<keyword evidence="6" id="KW-1185">Reference proteome</keyword>
<evidence type="ECO:0000256" key="2">
    <source>
        <dbReference type="ARBA" id="ARBA00006727"/>
    </source>
</evidence>
<dbReference type="OrthoDB" id="6509908at2759"/>
<dbReference type="Gene3D" id="1.20.1250.20">
    <property type="entry name" value="MFS general substrate transporter like domains"/>
    <property type="match status" value="2"/>
</dbReference>
<gene>
    <name evidence="5" type="ORF">BOTBODRAFT_189518</name>
</gene>
<accession>A0A067M8Z3</accession>
<feature type="transmembrane region" description="Helical" evidence="4">
    <location>
        <begin position="355"/>
        <end position="380"/>
    </location>
</feature>
<keyword evidence="4" id="KW-0472">Membrane</keyword>
<keyword evidence="4" id="KW-1133">Transmembrane helix</keyword>
<dbReference type="EMBL" id="KL198053">
    <property type="protein sequence ID" value="KDQ12039.1"/>
    <property type="molecule type" value="Genomic_DNA"/>
</dbReference>
<feature type="transmembrane region" description="Helical" evidence="4">
    <location>
        <begin position="392"/>
        <end position="414"/>
    </location>
</feature>
<feature type="transmembrane region" description="Helical" evidence="4">
    <location>
        <begin position="224"/>
        <end position="244"/>
    </location>
</feature>
<dbReference type="AlphaFoldDB" id="A0A067M8Z3"/>
<dbReference type="SUPFAM" id="SSF103473">
    <property type="entry name" value="MFS general substrate transporter"/>
    <property type="match status" value="1"/>
</dbReference>
<organism evidence="5 6">
    <name type="scientific">Botryobasidium botryosum (strain FD-172 SS1)</name>
    <dbReference type="NCBI Taxonomy" id="930990"/>
    <lineage>
        <taxon>Eukaryota</taxon>
        <taxon>Fungi</taxon>
        <taxon>Dikarya</taxon>
        <taxon>Basidiomycota</taxon>
        <taxon>Agaricomycotina</taxon>
        <taxon>Agaricomycetes</taxon>
        <taxon>Cantharellales</taxon>
        <taxon>Botryobasidiaceae</taxon>
        <taxon>Botryobasidium</taxon>
    </lineage>
</organism>
<evidence type="ECO:0000256" key="1">
    <source>
        <dbReference type="ARBA" id="ARBA00004141"/>
    </source>
</evidence>
<proteinExistence type="inferred from homology"/>
<dbReference type="PANTHER" id="PTHR11360">
    <property type="entry name" value="MONOCARBOXYLATE TRANSPORTER"/>
    <property type="match status" value="1"/>
</dbReference>
<evidence type="ECO:0008006" key="7">
    <source>
        <dbReference type="Google" id="ProtNLM"/>
    </source>
</evidence>
<feature type="transmembrane region" description="Helical" evidence="4">
    <location>
        <begin position="157"/>
        <end position="179"/>
    </location>
</feature>
<evidence type="ECO:0000256" key="3">
    <source>
        <dbReference type="SAM" id="MobiDB-lite"/>
    </source>
</evidence>
<reference evidence="6" key="1">
    <citation type="journal article" date="2014" name="Proc. Natl. Acad. Sci. U.S.A.">
        <title>Extensive sampling of basidiomycete genomes demonstrates inadequacy of the white-rot/brown-rot paradigm for wood decay fungi.</title>
        <authorList>
            <person name="Riley R."/>
            <person name="Salamov A.A."/>
            <person name="Brown D.W."/>
            <person name="Nagy L.G."/>
            <person name="Floudas D."/>
            <person name="Held B.W."/>
            <person name="Levasseur A."/>
            <person name="Lombard V."/>
            <person name="Morin E."/>
            <person name="Otillar R."/>
            <person name="Lindquist E.A."/>
            <person name="Sun H."/>
            <person name="LaButti K.M."/>
            <person name="Schmutz J."/>
            <person name="Jabbour D."/>
            <person name="Luo H."/>
            <person name="Baker S.E."/>
            <person name="Pisabarro A.G."/>
            <person name="Walton J.D."/>
            <person name="Blanchette R.A."/>
            <person name="Henrissat B."/>
            <person name="Martin F."/>
            <person name="Cullen D."/>
            <person name="Hibbett D.S."/>
            <person name="Grigoriev I.V."/>
        </authorList>
    </citation>
    <scope>NUCLEOTIDE SEQUENCE [LARGE SCALE GENOMIC DNA]</scope>
    <source>
        <strain evidence="6">FD-172 SS1</strain>
    </source>
</reference>
<dbReference type="Proteomes" id="UP000027195">
    <property type="component" value="Unassembled WGS sequence"/>
</dbReference>
<feature type="compositionally biased region" description="Polar residues" evidence="3">
    <location>
        <begin position="35"/>
        <end position="47"/>
    </location>
</feature>
<feature type="transmembrane region" description="Helical" evidence="4">
    <location>
        <begin position="132"/>
        <end position="151"/>
    </location>
</feature>
<dbReference type="GO" id="GO:0016020">
    <property type="term" value="C:membrane"/>
    <property type="evidence" value="ECO:0007669"/>
    <property type="project" value="UniProtKB-SubCell"/>
</dbReference>
<dbReference type="InterPro" id="IPR036259">
    <property type="entry name" value="MFS_trans_sf"/>
</dbReference>
<evidence type="ECO:0000313" key="5">
    <source>
        <dbReference type="EMBL" id="KDQ12039.1"/>
    </source>
</evidence>
<feature type="region of interest" description="Disordered" evidence="3">
    <location>
        <begin position="1"/>
        <end position="47"/>
    </location>
</feature>
<dbReference type="PANTHER" id="PTHR11360:SF284">
    <property type="entry name" value="EG:103B4.3 PROTEIN-RELATED"/>
    <property type="match status" value="1"/>
</dbReference>
<sequence length="453" mass="48353">MRTIMSSPPLSSSRYDAGDEKSEKASSADLRKGNHGSTRSFPSSTGNPENVPVVADCDYPEGGYGWAVVVAAGLFTFTTFGYFNSWVIFQAYYQQHQLKEYSPSAISWIGSTQYGLLCLLGIISGRFADRGYVRSQVLIGSVVFVATQFLIAEATEYWQLMLGQGIALGFSATFMFFPAATTVPHYFQRKIGAAQGVFMCFGAVGSIVLPIFLNSLFAAVGYKWTMRILGFILLAMTGVANLLLKTRLPPNQGNGKFFNFSAFKSTTYSLYVAAITISFFSINTVGIYIQYAAMVDGIDPSIASYLVSISNAGAVLGRMTAGPLCDYSGPINILIHYGVVAAATTYAWPHCKQQGSAIAISVLYGIFSGGFEGLICAPAVAMAKRGDVGQLIGMMLTLSALAQFGGPPIAGVLVGAPGGFYAVAYYSGSVTLLACLLLVGSKYYGLRSVRGKY</sequence>
<feature type="transmembrane region" description="Helical" evidence="4">
    <location>
        <begin position="265"/>
        <end position="290"/>
    </location>
</feature>
<evidence type="ECO:0000313" key="6">
    <source>
        <dbReference type="Proteomes" id="UP000027195"/>
    </source>
</evidence>
<feature type="transmembrane region" description="Helical" evidence="4">
    <location>
        <begin position="331"/>
        <end position="349"/>
    </location>
</feature>
<evidence type="ECO:0000256" key="4">
    <source>
        <dbReference type="SAM" id="Phobius"/>
    </source>
</evidence>
<feature type="transmembrane region" description="Helical" evidence="4">
    <location>
        <begin position="105"/>
        <end position="125"/>
    </location>
</feature>
<dbReference type="InParanoid" id="A0A067M8Z3"/>
<comment type="similarity">
    <text evidence="2">Belongs to the major facilitator superfamily. Monocarboxylate porter (TC 2.A.1.13) family.</text>
</comment>
<dbReference type="Pfam" id="PF07690">
    <property type="entry name" value="MFS_1"/>
    <property type="match status" value="2"/>
</dbReference>
<feature type="transmembrane region" description="Helical" evidence="4">
    <location>
        <begin position="66"/>
        <end position="93"/>
    </location>
</feature>
<dbReference type="GO" id="GO:0022857">
    <property type="term" value="F:transmembrane transporter activity"/>
    <property type="evidence" value="ECO:0007669"/>
    <property type="project" value="InterPro"/>
</dbReference>
<keyword evidence="4" id="KW-0812">Transmembrane</keyword>
<dbReference type="InterPro" id="IPR011701">
    <property type="entry name" value="MFS"/>
</dbReference>
<feature type="compositionally biased region" description="Basic and acidic residues" evidence="3">
    <location>
        <begin position="16"/>
        <end position="32"/>
    </location>
</feature>
<name>A0A067M8Z3_BOTB1</name>
<feature type="compositionally biased region" description="Polar residues" evidence="3">
    <location>
        <begin position="1"/>
        <end position="14"/>
    </location>
</feature>
<dbReference type="HOGENOM" id="CLU_001265_1_1_1"/>
<dbReference type="InterPro" id="IPR050327">
    <property type="entry name" value="Proton-linked_MCT"/>
</dbReference>
<comment type="subcellular location">
    <subcellularLocation>
        <location evidence="1">Membrane</location>
        <topology evidence="1">Multi-pass membrane protein</topology>
    </subcellularLocation>
</comment>
<feature type="transmembrane region" description="Helical" evidence="4">
    <location>
        <begin position="420"/>
        <end position="440"/>
    </location>
</feature>
<feature type="transmembrane region" description="Helical" evidence="4">
    <location>
        <begin position="302"/>
        <end position="319"/>
    </location>
</feature>